<dbReference type="EMBL" id="SOSA01001125">
    <property type="protein sequence ID" value="THC87588.1"/>
    <property type="molecule type" value="Genomic_DNA"/>
</dbReference>
<organism evidence="1 2">
    <name type="scientific">Aspergillus tanneri</name>
    <dbReference type="NCBI Taxonomy" id="1220188"/>
    <lineage>
        <taxon>Eukaryota</taxon>
        <taxon>Fungi</taxon>
        <taxon>Dikarya</taxon>
        <taxon>Ascomycota</taxon>
        <taxon>Pezizomycotina</taxon>
        <taxon>Eurotiomycetes</taxon>
        <taxon>Eurotiomycetidae</taxon>
        <taxon>Eurotiales</taxon>
        <taxon>Aspergillaceae</taxon>
        <taxon>Aspergillus</taxon>
        <taxon>Aspergillus subgen. Circumdati</taxon>
    </lineage>
</organism>
<reference evidence="1 2" key="1">
    <citation type="submission" date="2019-03" db="EMBL/GenBank/DDBJ databases">
        <title>The genome sequence of a newly discovered highly antifungal drug resistant Aspergillus species, Aspergillus tanneri NIH 1004.</title>
        <authorList>
            <person name="Mounaud S."/>
            <person name="Singh I."/>
            <person name="Joardar V."/>
            <person name="Pakala S."/>
            <person name="Pakala S."/>
            <person name="Venepally P."/>
            <person name="Hoover J."/>
            <person name="Nierman W."/>
            <person name="Chung J."/>
            <person name="Losada L."/>
        </authorList>
    </citation>
    <scope>NUCLEOTIDE SEQUENCE [LARGE SCALE GENOMIC DNA]</scope>
    <source>
        <strain evidence="1 2">NIH1004</strain>
    </source>
</reference>
<protein>
    <submittedName>
        <fullName evidence="1">Uncharacterized protein</fullName>
    </submittedName>
</protein>
<comment type="caution">
    <text evidence="1">The sequence shown here is derived from an EMBL/GenBank/DDBJ whole genome shotgun (WGS) entry which is preliminary data.</text>
</comment>
<dbReference type="AlphaFoldDB" id="A0A4S3J112"/>
<dbReference type="VEuPathDB" id="FungiDB:EYZ11_012964"/>
<accession>A0A4S3J112</accession>
<gene>
    <name evidence="1" type="ORF">EYZ11_012964</name>
</gene>
<sequence>MEELDNRPGLPLDDTQGKLFDGLKEMQAELQPTQPKKTTLALDSEIYKKLMQLNFTNGKVMTGLLEFTCVAAEYIRKIRPNGAV</sequence>
<keyword evidence="2" id="KW-1185">Reference proteome</keyword>
<evidence type="ECO:0000313" key="1">
    <source>
        <dbReference type="EMBL" id="THC87588.1"/>
    </source>
</evidence>
<proteinExistence type="predicted"/>
<evidence type="ECO:0000313" key="2">
    <source>
        <dbReference type="Proteomes" id="UP000308092"/>
    </source>
</evidence>
<dbReference type="Proteomes" id="UP000308092">
    <property type="component" value="Unassembled WGS sequence"/>
</dbReference>
<name>A0A4S3J112_9EURO</name>